<dbReference type="InterPro" id="IPR039498">
    <property type="entry name" value="NTP_transf_5"/>
</dbReference>
<dbReference type="RefSeq" id="WP_369045028.1">
    <property type="nucleotide sequence ID" value="NZ_CP163302.1"/>
</dbReference>
<name>A0AB39L0D4_9MICC</name>
<dbReference type="AlphaFoldDB" id="A0AB39L0D4"/>
<dbReference type="Pfam" id="PF14907">
    <property type="entry name" value="NTP_transf_5"/>
    <property type="match status" value="1"/>
</dbReference>
<evidence type="ECO:0000313" key="1">
    <source>
        <dbReference type="EMBL" id="XDP44265.1"/>
    </source>
</evidence>
<proteinExistence type="predicted"/>
<gene>
    <name evidence="1" type="ORF">AB5L97_13400</name>
</gene>
<accession>A0AB39L0D4</accession>
<sequence>MDGTSGAKAGAQELPLVDLPLEDRVRLAHALIESLAVEASVDLVHIKGYATEPSLYEPDRASTDVDVLVRPAHVDALVRALIGRGWRTVTTFETGSVFHHAMTLWHDQWGYVDVHRAFPGVGIPAEAFFERLWDEHRTLRIAEWPCRVPARRHQALIIVLHAARDPHRGAADVAHLRSVLTPAEWDGLEAAAGIAEAHVSFAAATGHLDDWAAHPEHDVWEVMGRGGTRVELFRARWKASRTAGERAGLLRSLVVVNRDHLRMQLRREPGVADVARELGARAGDVLRAAAGRRGGAAPSTHDAG</sequence>
<dbReference type="KEGG" id="spue:AB5L97_13400"/>
<dbReference type="EMBL" id="CP163302">
    <property type="protein sequence ID" value="XDP44265.1"/>
    <property type="molecule type" value="Genomic_DNA"/>
</dbReference>
<organism evidence="1">
    <name type="scientific">Sinomonas puerhi</name>
    <dbReference type="NCBI Taxonomy" id="3238584"/>
    <lineage>
        <taxon>Bacteria</taxon>
        <taxon>Bacillati</taxon>
        <taxon>Actinomycetota</taxon>
        <taxon>Actinomycetes</taxon>
        <taxon>Micrococcales</taxon>
        <taxon>Micrococcaceae</taxon>
        <taxon>Sinomonas</taxon>
    </lineage>
</organism>
<reference evidence="1" key="1">
    <citation type="submission" date="2024-07" db="EMBL/GenBank/DDBJ databases">
        <authorList>
            <person name="fu j."/>
        </authorList>
    </citation>
    <scope>NUCLEOTIDE SEQUENCE</scope>
    <source>
        <strain evidence="1">P10A9</strain>
    </source>
</reference>
<protein>
    <submittedName>
        <fullName evidence="1">Nucleotidyltransferase family protein</fullName>
    </submittedName>
</protein>